<feature type="domain" description="UvrD-like helicase ATP-binding" evidence="12">
    <location>
        <begin position="46"/>
        <end position="347"/>
    </location>
</feature>
<dbReference type="EC" id="5.6.2.4" evidence="9"/>
<dbReference type="Gene3D" id="3.40.50.300">
    <property type="entry name" value="P-loop containing nucleotide triphosphate hydrolases"/>
    <property type="match status" value="2"/>
</dbReference>
<feature type="binding site" evidence="11">
    <location>
        <begin position="67"/>
        <end position="74"/>
    </location>
    <ligand>
        <name>ATP</name>
        <dbReference type="ChEBI" id="CHEBI:30616"/>
    </ligand>
</feature>
<dbReference type="InterPro" id="IPR000212">
    <property type="entry name" value="DNA_helicase_UvrD/REP"/>
</dbReference>
<keyword evidence="4 11" id="KW-0347">Helicase</keyword>
<protein>
    <recommendedName>
        <fullName evidence="9">DNA 3'-5' helicase</fullName>
        <ecNumber evidence="9">5.6.2.4</ecNumber>
    </recommendedName>
</protein>
<dbReference type="GO" id="GO:0005524">
    <property type="term" value="F:ATP binding"/>
    <property type="evidence" value="ECO:0007669"/>
    <property type="project" value="UniProtKB-UniRule"/>
</dbReference>
<dbReference type="GO" id="GO:0016787">
    <property type="term" value="F:hydrolase activity"/>
    <property type="evidence" value="ECO:0007669"/>
    <property type="project" value="UniProtKB-UniRule"/>
</dbReference>
<comment type="similarity">
    <text evidence="1">Belongs to the helicase family. UvrD subfamily.</text>
</comment>
<feature type="domain" description="UvrD-like helicase C-terminal" evidence="13">
    <location>
        <begin position="348"/>
        <end position="488"/>
    </location>
</feature>
<organism evidence="14 15">
    <name type="scientific">Rhizoctonia solani</name>
    <dbReference type="NCBI Taxonomy" id="456999"/>
    <lineage>
        <taxon>Eukaryota</taxon>
        <taxon>Fungi</taxon>
        <taxon>Dikarya</taxon>
        <taxon>Basidiomycota</taxon>
        <taxon>Agaricomycotina</taxon>
        <taxon>Agaricomycetes</taxon>
        <taxon>Cantharellales</taxon>
        <taxon>Ceratobasidiaceae</taxon>
        <taxon>Rhizoctonia</taxon>
    </lineage>
</organism>
<accession>A0A8H2XN07</accession>
<evidence type="ECO:0000256" key="10">
    <source>
        <dbReference type="ARBA" id="ARBA00048988"/>
    </source>
</evidence>
<gene>
    <name evidence="14" type="ORF">RDB_LOCUS24079</name>
</gene>
<evidence type="ECO:0000256" key="5">
    <source>
        <dbReference type="ARBA" id="ARBA00022840"/>
    </source>
</evidence>
<keyword evidence="2 11" id="KW-0547">Nucleotide-binding</keyword>
<comment type="catalytic activity">
    <reaction evidence="8">
        <text>Couples ATP hydrolysis with the unwinding of duplex DNA by translocating in the 3'-5' direction.</text>
        <dbReference type="EC" id="5.6.2.4"/>
    </reaction>
</comment>
<evidence type="ECO:0000256" key="7">
    <source>
        <dbReference type="ARBA" id="ARBA00023235"/>
    </source>
</evidence>
<dbReference type="GO" id="GO:0043138">
    <property type="term" value="F:3'-5' DNA helicase activity"/>
    <property type="evidence" value="ECO:0007669"/>
    <property type="project" value="UniProtKB-EC"/>
</dbReference>
<dbReference type="Proteomes" id="UP000663861">
    <property type="component" value="Unassembled WGS sequence"/>
</dbReference>
<evidence type="ECO:0000313" key="14">
    <source>
        <dbReference type="EMBL" id="CAE6429493.1"/>
    </source>
</evidence>
<keyword evidence="6" id="KW-0238">DNA-binding</keyword>
<dbReference type="GO" id="GO:0000725">
    <property type="term" value="P:recombinational repair"/>
    <property type="evidence" value="ECO:0007669"/>
    <property type="project" value="TreeGrafter"/>
</dbReference>
<dbReference type="GO" id="GO:0005634">
    <property type="term" value="C:nucleus"/>
    <property type="evidence" value="ECO:0007669"/>
    <property type="project" value="TreeGrafter"/>
</dbReference>
<evidence type="ECO:0000259" key="12">
    <source>
        <dbReference type="PROSITE" id="PS51198"/>
    </source>
</evidence>
<proteinExistence type="inferred from homology"/>
<evidence type="ECO:0000256" key="4">
    <source>
        <dbReference type="ARBA" id="ARBA00022806"/>
    </source>
</evidence>
<evidence type="ECO:0000256" key="11">
    <source>
        <dbReference type="PROSITE-ProRule" id="PRU00560"/>
    </source>
</evidence>
<dbReference type="PROSITE" id="PS51217">
    <property type="entry name" value="UVRD_HELICASE_CTER"/>
    <property type="match status" value="1"/>
</dbReference>
<evidence type="ECO:0000256" key="8">
    <source>
        <dbReference type="ARBA" id="ARBA00034617"/>
    </source>
</evidence>
<dbReference type="InterPro" id="IPR027417">
    <property type="entry name" value="P-loop_NTPase"/>
</dbReference>
<keyword evidence="7" id="KW-0413">Isomerase</keyword>
<dbReference type="Gene3D" id="1.10.486.10">
    <property type="entry name" value="PCRA, domain 4"/>
    <property type="match status" value="1"/>
</dbReference>
<dbReference type="InterPro" id="IPR014017">
    <property type="entry name" value="DNA_helicase_UvrD-like_C"/>
</dbReference>
<dbReference type="EMBL" id="CAJMWY010000355">
    <property type="protein sequence ID" value="CAE6429493.1"/>
    <property type="molecule type" value="Genomic_DNA"/>
</dbReference>
<dbReference type="Pfam" id="PF00580">
    <property type="entry name" value="UvrD-helicase"/>
    <property type="match status" value="1"/>
</dbReference>
<evidence type="ECO:0000256" key="2">
    <source>
        <dbReference type="ARBA" id="ARBA00022741"/>
    </source>
</evidence>
<comment type="catalytic activity">
    <reaction evidence="10">
        <text>ATP + H2O = ADP + phosphate + H(+)</text>
        <dbReference type="Rhea" id="RHEA:13065"/>
        <dbReference type="ChEBI" id="CHEBI:15377"/>
        <dbReference type="ChEBI" id="CHEBI:15378"/>
        <dbReference type="ChEBI" id="CHEBI:30616"/>
        <dbReference type="ChEBI" id="CHEBI:43474"/>
        <dbReference type="ChEBI" id="CHEBI:456216"/>
        <dbReference type="EC" id="5.6.2.4"/>
    </reaction>
</comment>
<dbReference type="InterPro" id="IPR013986">
    <property type="entry name" value="DExx_box_DNA_helicase_dom_sf"/>
</dbReference>
<evidence type="ECO:0000313" key="15">
    <source>
        <dbReference type="Proteomes" id="UP000663861"/>
    </source>
</evidence>
<dbReference type="PROSITE" id="PS51198">
    <property type="entry name" value="UVRD_HELICASE_ATP_BIND"/>
    <property type="match status" value="1"/>
</dbReference>
<reference evidence="14" key="1">
    <citation type="submission" date="2021-01" db="EMBL/GenBank/DDBJ databases">
        <authorList>
            <person name="Kaushik A."/>
        </authorList>
    </citation>
    <scope>NUCLEOTIDE SEQUENCE</scope>
    <source>
        <strain evidence="14">AG4-RS23</strain>
    </source>
</reference>
<dbReference type="Gene3D" id="1.10.10.160">
    <property type="match status" value="1"/>
</dbReference>
<name>A0A8H2XN07_9AGAM</name>
<dbReference type="CDD" id="cd17932">
    <property type="entry name" value="DEXQc_UvrD"/>
    <property type="match status" value="1"/>
</dbReference>
<evidence type="ECO:0000256" key="1">
    <source>
        <dbReference type="ARBA" id="ARBA00009922"/>
    </source>
</evidence>
<dbReference type="PANTHER" id="PTHR11070:SF2">
    <property type="entry name" value="ATP-DEPENDENT DNA HELICASE SRS2"/>
    <property type="match status" value="1"/>
</dbReference>
<evidence type="ECO:0000259" key="13">
    <source>
        <dbReference type="PROSITE" id="PS51217"/>
    </source>
</evidence>
<dbReference type="InterPro" id="IPR014016">
    <property type="entry name" value="UvrD-like_ATP-bd"/>
</dbReference>
<evidence type="ECO:0000256" key="6">
    <source>
        <dbReference type="ARBA" id="ARBA00023125"/>
    </source>
</evidence>
<keyword evidence="5 11" id="KW-0067">ATP-binding</keyword>
<sequence length="488" mass="54812">MLRRLELNQIRRCIIPTKFRHMSTQNHLEGLNGPQRQAVKFSPHSSLQILAGPAVKFSPHSSLQILAGPGTGKTRVLTSRVAELVLGHSYSPSSICAVTFTRKASREMKKRLNGYLGKGPTEELKLGTFHSVCANYLRTYGIMVHVGPNFLIWDEEECSLLIRYIVESAHKEFAKDFPSAAIYEMFSTAKERAKVNPRKGIKTILQEGLKHMMKGEYIDSINDNPLYKPELILEIFSSYSRVLRESNALDFTDLLTKGLDLFLTAPWAREVGRLKHVLVDEFQDTSSLQYLLVKQLFKATGGSISVVGDPDQSIYGWRGADSTVFEQIKKDLPQTKVIYLEENYRTTASNIATAINIISQDETRPPKTLFTSHAPNGPKPLKKGFQTKTEEETFISQEINRLIVKSDGVINYGNCAILFRGNYSAGDFAKILRKAGIPSRQLPEQTLNDEFEVKNLLAFLRLAINDAHTPMLIRAMEGPLEISDKASF</sequence>
<evidence type="ECO:0000256" key="9">
    <source>
        <dbReference type="ARBA" id="ARBA00034808"/>
    </source>
</evidence>
<comment type="caution">
    <text evidence="14">The sequence shown here is derived from an EMBL/GenBank/DDBJ whole genome shotgun (WGS) entry which is preliminary data.</text>
</comment>
<dbReference type="AlphaFoldDB" id="A0A8H2XN07"/>
<dbReference type="PANTHER" id="PTHR11070">
    <property type="entry name" value="UVRD / RECB / PCRA DNA HELICASE FAMILY MEMBER"/>
    <property type="match status" value="1"/>
</dbReference>
<dbReference type="SUPFAM" id="SSF52540">
    <property type="entry name" value="P-loop containing nucleoside triphosphate hydrolases"/>
    <property type="match status" value="1"/>
</dbReference>
<evidence type="ECO:0000256" key="3">
    <source>
        <dbReference type="ARBA" id="ARBA00022801"/>
    </source>
</evidence>
<dbReference type="GO" id="GO:0003677">
    <property type="term" value="F:DNA binding"/>
    <property type="evidence" value="ECO:0007669"/>
    <property type="project" value="UniProtKB-KW"/>
</dbReference>
<keyword evidence="3 11" id="KW-0378">Hydrolase</keyword>
<dbReference type="Pfam" id="PF13361">
    <property type="entry name" value="UvrD_C"/>
    <property type="match status" value="1"/>
</dbReference>